<name>A0A7W6WLT1_9PROT</name>
<dbReference type="Proteomes" id="UP000555728">
    <property type="component" value="Unassembled WGS sequence"/>
</dbReference>
<feature type="domain" description="Flagellar basal body rod protein N-terminal" evidence="5">
    <location>
        <begin position="6"/>
        <end position="35"/>
    </location>
</feature>
<dbReference type="GO" id="GO:0030694">
    <property type="term" value="C:bacterial-type flagellum basal body, rod"/>
    <property type="evidence" value="ECO:0007669"/>
    <property type="project" value="UniProtKB-UniRule"/>
</dbReference>
<dbReference type="SUPFAM" id="SSF117143">
    <property type="entry name" value="Flagellar hook protein flgE"/>
    <property type="match status" value="1"/>
</dbReference>
<keyword evidence="8" id="KW-0282">Flagellum</keyword>
<dbReference type="InterPro" id="IPR019776">
    <property type="entry name" value="Flagellar_basal_body_rod_CS"/>
</dbReference>
<evidence type="ECO:0000256" key="2">
    <source>
        <dbReference type="ARBA" id="ARBA00009677"/>
    </source>
</evidence>
<dbReference type="PANTHER" id="PTHR30435">
    <property type="entry name" value="FLAGELLAR PROTEIN"/>
    <property type="match status" value="1"/>
</dbReference>
<dbReference type="PROSITE" id="PS00588">
    <property type="entry name" value="FLAGELLA_BB_ROD"/>
    <property type="match status" value="1"/>
</dbReference>
<keyword evidence="9" id="KW-1185">Reference proteome</keyword>
<keyword evidence="8" id="KW-0969">Cilium</keyword>
<dbReference type="InterPro" id="IPR037925">
    <property type="entry name" value="FlgE/F/G-like"/>
</dbReference>
<comment type="subunit">
    <text evidence="4">The basal body constitutes a major portion of the flagellar organelle and consists of five rings (E,L,P,S, and M) mounted on a central rod. The rod consists of about 26 subunits of FlgG in the distal portion, and FlgB, FlgC and FlgF are thought to build up the proximal portion of the rod with about 6 subunits each.</text>
</comment>
<dbReference type="InterPro" id="IPR001444">
    <property type="entry name" value="Flag_bb_rod_N"/>
</dbReference>
<dbReference type="PANTHER" id="PTHR30435:SF19">
    <property type="entry name" value="FLAGELLAR BASAL-BODY ROD PROTEIN FLGG"/>
    <property type="match status" value="1"/>
</dbReference>
<evidence type="ECO:0000256" key="1">
    <source>
        <dbReference type="ARBA" id="ARBA00004117"/>
    </source>
</evidence>
<dbReference type="InterPro" id="IPR020013">
    <property type="entry name" value="Flagellar_FlgE/F/G"/>
</dbReference>
<dbReference type="EMBL" id="JACIGI010000026">
    <property type="protein sequence ID" value="MBB4287038.1"/>
    <property type="molecule type" value="Genomic_DNA"/>
</dbReference>
<evidence type="ECO:0000313" key="8">
    <source>
        <dbReference type="EMBL" id="MBB4287038.1"/>
    </source>
</evidence>
<protein>
    <recommendedName>
        <fullName evidence="4">Flagellar basal-body rod protein FlgF</fullName>
    </recommendedName>
</protein>
<evidence type="ECO:0000259" key="6">
    <source>
        <dbReference type="Pfam" id="PF06429"/>
    </source>
</evidence>
<dbReference type="Pfam" id="PF22692">
    <property type="entry name" value="LlgE_F_G_D1"/>
    <property type="match status" value="1"/>
</dbReference>
<dbReference type="RefSeq" id="WP_184436399.1">
    <property type="nucleotide sequence ID" value="NZ_JACIGI010000026.1"/>
</dbReference>
<dbReference type="InterPro" id="IPR053967">
    <property type="entry name" value="LlgE_F_G-like_D1"/>
</dbReference>
<proteinExistence type="inferred from homology"/>
<organism evidence="8 9">
    <name type="scientific">Roseospira goensis</name>
    <dbReference type="NCBI Taxonomy" id="391922"/>
    <lineage>
        <taxon>Bacteria</taxon>
        <taxon>Pseudomonadati</taxon>
        <taxon>Pseudomonadota</taxon>
        <taxon>Alphaproteobacteria</taxon>
        <taxon>Rhodospirillales</taxon>
        <taxon>Rhodospirillaceae</taxon>
        <taxon>Roseospira</taxon>
    </lineage>
</organism>
<evidence type="ECO:0000259" key="7">
    <source>
        <dbReference type="Pfam" id="PF22692"/>
    </source>
</evidence>
<dbReference type="GO" id="GO:0071978">
    <property type="term" value="P:bacterial-type flagellum-dependent swarming motility"/>
    <property type="evidence" value="ECO:0007669"/>
    <property type="project" value="TreeGrafter"/>
</dbReference>
<evidence type="ECO:0000256" key="3">
    <source>
        <dbReference type="ARBA" id="ARBA00023143"/>
    </source>
</evidence>
<dbReference type="NCBIfam" id="TIGR03506">
    <property type="entry name" value="FlgEFG_subfam"/>
    <property type="match status" value="1"/>
</dbReference>
<dbReference type="Pfam" id="PF06429">
    <property type="entry name" value="Flg_bbr_C"/>
    <property type="match status" value="1"/>
</dbReference>
<comment type="similarity">
    <text evidence="2 4">Belongs to the flagella basal body rod proteins family.</text>
</comment>
<evidence type="ECO:0000313" key="9">
    <source>
        <dbReference type="Proteomes" id="UP000555728"/>
    </source>
</evidence>
<feature type="domain" description="Flagellar basal-body/hook protein C-terminal" evidence="6">
    <location>
        <begin position="196"/>
        <end position="239"/>
    </location>
</feature>
<dbReference type="AlphaFoldDB" id="A0A7W6WLT1"/>
<comment type="caution">
    <text evidence="8">The sequence shown here is derived from an EMBL/GenBank/DDBJ whole genome shotgun (WGS) entry which is preliminary data.</text>
</comment>
<sequence>MQTPSYIALSRQTALWRQMDVVATNVANMNTPGYKAEGMMFSEYLARSRGSEGAGSDRLSYTIDFGTVRDLARGPMEATGNPLDLALNGEGYFEVETDFGRFYTRNGRLMLDQDGMIVTSSGHPVMSTDDTPFFIAPNETTVTVARDGTVSTENGAIGQLRVVSFEDEQALLRVQAGMYDAGEQEAQDVARVTVEQGMLEGSNVEPTAQITHMIQVHRAYESVQRMIEAESERQKQAIKTFTGSSGA</sequence>
<keyword evidence="3 4" id="KW-0975">Bacterial flagellum</keyword>
<accession>A0A7W6WLT1</accession>
<evidence type="ECO:0000256" key="4">
    <source>
        <dbReference type="RuleBase" id="RU362116"/>
    </source>
</evidence>
<dbReference type="Pfam" id="PF00460">
    <property type="entry name" value="Flg_bb_rod"/>
    <property type="match status" value="1"/>
</dbReference>
<keyword evidence="8" id="KW-0966">Cell projection</keyword>
<gene>
    <name evidence="8" type="ORF">GGD88_002782</name>
</gene>
<comment type="subcellular location">
    <subcellularLocation>
        <location evidence="1 4">Bacterial flagellum basal body</location>
    </subcellularLocation>
</comment>
<dbReference type="InterPro" id="IPR010930">
    <property type="entry name" value="Flg_bb/hook_C_dom"/>
</dbReference>
<evidence type="ECO:0000259" key="5">
    <source>
        <dbReference type="Pfam" id="PF00460"/>
    </source>
</evidence>
<dbReference type="InterPro" id="IPR012836">
    <property type="entry name" value="FlgF"/>
</dbReference>
<feature type="domain" description="Flagellar hook protein FlgE/F/G-like D1" evidence="7">
    <location>
        <begin position="86"/>
        <end position="151"/>
    </location>
</feature>
<reference evidence="8 9" key="1">
    <citation type="submission" date="2020-08" db="EMBL/GenBank/DDBJ databases">
        <title>Genome sequencing of Purple Non-Sulfur Bacteria from various extreme environments.</title>
        <authorList>
            <person name="Mayer M."/>
        </authorList>
    </citation>
    <scope>NUCLEOTIDE SEQUENCE [LARGE SCALE GENOMIC DNA]</scope>
    <source>
        <strain evidence="8 9">JA135</strain>
    </source>
</reference>
<dbReference type="NCBIfam" id="TIGR02490">
    <property type="entry name" value="flgF"/>
    <property type="match status" value="1"/>
</dbReference>